<dbReference type="AlphaFoldDB" id="A0A0M9VK86"/>
<gene>
    <name evidence="2" type="ORF">XI38_13655</name>
</gene>
<keyword evidence="1" id="KW-0472">Membrane</keyword>
<feature type="transmembrane region" description="Helical" evidence="1">
    <location>
        <begin position="21"/>
        <end position="42"/>
    </location>
</feature>
<reference evidence="2" key="1">
    <citation type="submission" date="2015-04" db="EMBL/GenBank/DDBJ databases">
        <title>Complete genome sequence of Microbacterium chocolatum SIT 101, a bacterium enantioselectively hydrolyzing mesomeric diesters.</title>
        <authorList>
            <person name="Li X."/>
            <person name="Xu Y."/>
        </authorList>
    </citation>
    <scope>NUCLEOTIDE SEQUENCE [LARGE SCALE GENOMIC DNA]</scope>
    <source>
        <strain evidence="2">SIT 101</strain>
    </source>
</reference>
<name>A0A0M9VK86_9MICO</name>
<keyword evidence="3" id="KW-1185">Reference proteome</keyword>
<evidence type="ECO:0000256" key="1">
    <source>
        <dbReference type="SAM" id="Phobius"/>
    </source>
</evidence>
<evidence type="ECO:0000313" key="3">
    <source>
        <dbReference type="Proteomes" id="UP000037737"/>
    </source>
</evidence>
<dbReference type="EMBL" id="LAVO01000017">
    <property type="protein sequence ID" value="KOS09813.1"/>
    <property type="molecule type" value="Genomic_DNA"/>
</dbReference>
<dbReference type="OrthoDB" id="4793644at2"/>
<sequence>MTTQEQLDQRYGRRRTASARWAIGGAAAVGAILAGLLGWTVVAGSIDAIDVRSTGFVVEDDGRVTIDFQLTSPPGRSIACALEAQDEEHGVVGWRIVEYAATEDHARAFRESVRTVSEATTGFVNDCWVT</sequence>
<dbReference type="InterPro" id="IPR025443">
    <property type="entry name" value="DUF4307"/>
</dbReference>
<protein>
    <submittedName>
        <fullName evidence="2">Transcriptional regulator</fullName>
    </submittedName>
</protein>
<dbReference type="PATRIC" id="fig|84292.3.peg.2777"/>
<organism evidence="2 3">
    <name type="scientific">Microbacterium aurantiacum</name>
    <dbReference type="NCBI Taxonomy" id="162393"/>
    <lineage>
        <taxon>Bacteria</taxon>
        <taxon>Bacillati</taxon>
        <taxon>Actinomycetota</taxon>
        <taxon>Actinomycetes</taxon>
        <taxon>Micrococcales</taxon>
        <taxon>Microbacteriaceae</taxon>
        <taxon>Microbacterium</taxon>
    </lineage>
</organism>
<dbReference type="RefSeq" id="WP_053548880.1">
    <property type="nucleotide sequence ID" value="NZ_JAHWXH010000003.1"/>
</dbReference>
<dbReference type="KEGG" id="mcw:A8L33_12440"/>
<proteinExistence type="predicted"/>
<evidence type="ECO:0000313" key="2">
    <source>
        <dbReference type="EMBL" id="KOS09813.1"/>
    </source>
</evidence>
<comment type="caution">
    <text evidence="2">The sequence shown here is derived from an EMBL/GenBank/DDBJ whole genome shotgun (WGS) entry which is preliminary data.</text>
</comment>
<keyword evidence="1" id="KW-0812">Transmembrane</keyword>
<dbReference type="Proteomes" id="UP000037737">
    <property type="component" value="Unassembled WGS sequence"/>
</dbReference>
<accession>A0A0M9VK86</accession>
<dbReference type="Pfam" id="PF14155">
    <property type="entry name" value="DUF4307"/>
    <property type="match status" value="1"/>
</dbReference>
<keyword evidence="1" id="KW-1133">Transmembrane helix</keyword>